<comment type="similarity">
    <text evidence="4">Belongs to the CsrA/RsmA family.</text>
</comment>
<dbReference type="SUPFAM" id="SSF117130">
    <property type="entry name" value="CsrA-like"/>
    <property type="match status" value="1"/>
</dbReference>
<dbReference type="RefSeq" id="WP_220197687.1">
    <property type="nucleotide sequence ID" value="NZ_BNJF01000004.1"/>
</dbReference>
<dbReference type="AlphaFoldDB" id="A0A8J3I6U3"/>
<dbReference type="GO" id="GO:0045947">
    <property type="term" value="P:negative regulation of translational initiation"/>
    <property type="evidence" value="ECO:0007669"/>
    <property type="project" value="UniProtKB-UniRule"/>
</dbReference>
<keyword evidence="1 4" id="KW-0963">Cytoplasm</keyword>
<evidence type="ECO:0000256" key="5">
    <source>
        <dbReference type="SAM" id="MobiDB-lite"/>
    </source>
</evidence>
<comment type="function">
    <text evidence="4">A translational regulator that binds mRNA to regulate translation initiation and/or mRNA stability. Usually binds in the 5'-UTR at or near the Shine-Dalgarno sequence preventing ribosome-binding, thus repressing translation. Its main target seems to be the major flagellin gene, while its function is anatagonized by FliW.</text>
</comment>
<keyword evidence="4" id="KW-0678">Repressor</keyword>
<name>A0A8J3I6U3_9CHLR</name>
<dbReference type="InterPro" id="IPR003751">
    <property type="entry name" value="CsrA"/>
</dbReference>
<dbReference type="GO" id="GO:0048027">
    <property type="term" value="F:mRNA 5'-UTR binding"/>
    <property type="evidence" value="ECO:0007669"/>
    <property type="project" value="UniProtKB-UniRule"/>
</dbReference>
<comment type="subunit">
    <text evidence="4">Homodimer; the beta-strands of each monomer intercalate to form a hydrophobic core, while the alpha-helices form wings that extend away from the core.</text>
</comment>
<keyword evidence="7" id="KW-1185">Reference proteome</keyword>
<evidence type="ECO:0000256" key="3">
    <source>
        <dbReference type="ARBA" id="ARBA00022884"/>
    </source>
</evidence>
<keyword evidence="3 4" id="KW-0694">RNA-binding</keyword>
<dbReference type="PANTHER" id="PTHR34984:SF1">
    <property type="entry name" value="CARBON STORAGE REGULATOR"/>
    <property type="match status" value="1"/>
</dbReference>
<comment type="caution">
    <text evidence="6">The sequence shown here is derived from an EMBL/GenBank/DDBJ whole genome shotgun (WGS) entry which is preliminary data.</text>
</comment>
<dbReference type="GO" id="GO:0005829">
    <property type="term" value="C:cytosol"/>
    <property type="evidence" value="ECO:0007669"/>
    <property type="project" value="TreeGrafter"/>
</dbReference>
<evidence type="ECO:0000256" key="2">
    <source>
        <dbReference type="ARBA" id="ARBA00022845"/>
    </source>
</evidence>
<comment type="subcellular location">
    <subcellularLocation>
        <location evidence="4">Cytoplasm</location>
    </subcellularLocation>
</comment>
<protein>
    <recommendedName>
        <fullName evidence="4">Translational regulator CsrA</fullName>
    </recommendedName>
</protein>
<dbReference type="Pfam" id="PF02599">
    <property type="entry name" value="CsrA"/>
    <property type="match status" value="1"/>
</dbReference>
<evidence type="ECO:0000313" key="7">
    <source>
        <dbReference type="Proteomes" id="UP000612362"/>
    </source>
</evidence>
<accession>A0A8J3I6U3</accession>
<evidence type="ECO:0000313" key="6">
    <source>
        <dbReference type="EMBL" id="GHO48481.1"/>
    </source>
</evidence>
<dbReference type="Proteomes" id="UP000612362">
    <property type="component" value="Unassembled WGS sequence"/>
</dbReference>
<organism evidence="6 7">
    <name type="scientific">Ktedonospora formicarum</name>
    <dbReference type="NCBI Taxonomy" id="2778364"/>
    <lineage>
        <taxon>Bacteria</taxon>
        <taxon>Bacillati</taxon>
        <taxon>Chloroflexota</taxon>
        <taxon>Ktedonobacteria</taxon>
        <taxon>Ktedonobacterales</taxon>
        <taxon>Ktedonobacteraceae</taxon>
        <taxon>Ktedonospora</taxon>
    </lineage>
</organism>
<dbReference type="EMBL" id="BNJF01000004">
    <property type="protein sequence ID" value="GHO48481.1"/>
    <property type="molecule type" value="Genomic_DNA"/>
</dbReference>
<feature type="compositionally biased region" description="Polar residues" evidence="5">
    <location>
        <begin position="52"/>
        <end position="62"/>
    </location>
</feature>
<dbReference type="GO" id="GO:1902208">
    <property type="term" value="P:regulation of bacterial-type flagellum assembly"/>
    <property type="evidence" value="ECO:0007669"/>
    <property type="project" value="UniProtKB-UniRule"/>
</dbReference>
<feature type="region of interest" description="Disordered" evidence="5">
    <location>
        <begin position="50"/>
        <end position="79"/>
    </location>
</feature>
<dbReference type="GO" id="GO:0006109">
    <property type="term" value="P:regulation of carbohydrate metabolic process"/>
    <property type="evidence" value="ECO:0007669"/>
    <property type="project" value="InterPro"/>
</dbReference>
<keyword evidence="4" id="KW-1005">Bacterial flagellum biogenesis</keyword>
<evidence type="ECO:0000256" key="4">
    <source>
        <dbReference type="HAMAP-Rule" id="MF_00167"/>
    </source>
</evidence>
<sequence>MLVLRRKKGETVVIGGSILVRVLEVEGDRVKLGFVAPPEVVIVREELPRSLPSVQPEATQPPTEHLSPSPEDLSDTHQP</sequence>
<dbReference type="InterPro" id="IPR036107">
    <property type="entry name" value="CsrA_sf"/>
</dbReference>
<reference evidence="6" key="1">
    <citation type="submission" date="2020-10" db="EMBL/GenBank/DDBJ databases">
        <title>Taxonomic study of unclassified bacteria belonging to the class Ktedonobacteria.</title>
        <authorList>
            <person name="Yabe S."/>
            <person name="Wang C.M."/>
            <person name="Zheng Y."/>
            <person name="Sakai Y."/>
            <person name="Cavaletti L."/>
            <person name="Monciardini P."/>
            <person name="Donadio S."/>
        </authorList>
    </citation>
    <scope>NUCLEOTIDE SEQUENCE</scope>
    <source>
        <strain evidence="6">SOSP1-1</strain>
    </source>
</reference>
<dbReference type="Gene3D" id="2.60.40.4380">
    <property type="entry name" value="Translational regulator CsrA"/>
    <property type="match status" value="1"/>
</dbReference>
<dbReference type="GO" id="GO:0006402">
    <property type="term" value="P:mRNA catabolic process"/>
    <property type="evidence" value="ECO:0007669"/>
    <property type="project" value="InterPro"/>
</dbReference>
<proteinExistence type="inferred from homology"/>
<dbReference type="GO" id="GO:0044781">
    <property type="term" value="P:bacterial-type flagellum organization"/>
    <property type="evidence" value="ECO:0007669"/>
    <property type="project" value="UniProtKB-KW"/>
</dbReference>
<gene>
    <name evidence="4" type="primary">csrA</name>
    <name evidence="6" type="ORF">KSX_66440</name>
</gene>
<keyword evidence="2 4" id="KW-0810">Translation regulation</keyword>
<dbReference type="PANTHER" id="PTHR34984">
    <property type="entry name" value="CARBON STORAGE REGULATOR"/>
    <property type="match status" value="1"/>
</dbReference>
<dbReference type="HAMAP" id="MF_00167">
    <property type="entry name" value="CsrA"/>
    <property type="match status" value="1"/>
</dbReference>
<evidence type="ECO:0000256" key="1">
    <source>
        <dbReference type="ARBA" id="ARBA00022490"/>
    </source>
</evidence>